<dbReference type="Ensembl" id="ENSACLT00000062798.1">
    <property type="protein sequence ID" value="ENSACLP00000048535.1"/>
    <property type="gene ID" value="ENSACLG00000029976.1"/>
</dbReference>
<evidence type="ECO:0000313" key="2">
    <source>
        <dbReference type="Ensembl" id="ENSACLP00000048535.1"/>
    </source>
</evidence>
<organism evidence="2 3">
    <name type="scientific">Astatotilapia calliptera</name>
    <name type="common">Eastern happy</name>
    <name type="synonym">Chromis callipterus</name>
    <dbReference type="NCBI Taxonomy" id="8154"/>
    <lineage>
        <taxon>Eukaryota</taxon>
        <taxon>Metazoa</taxon>
        <taxon>Chordata</taxon>
        <taxon>Craniata</taxon>
        <taxon>Vertebrata</taxon>
        <taxon>Euteleostomi</taxon>
        <taxon>Actinopterygii</taxon>
        <taxon>Neopterygii</taxon>
        <taxon>Teleostei</taxon>
        <taxon>Neoteleostei</taxon>
        <taxon>Acanthomorphata</taxon>
        <taxon>Ovalentaria</taxon>
        <taxon>Cichlomorphae</taxon>
        <taxon>Cichliformes</taxon>
        <taxon>Cichlidae</taxon>
        <taxon>African cichlids</taxon>
        <taxon>Pseudocrenilabrinae</taxon>
        <taxon>Haplochromini</taxon>
        <taxon>Astatotilapia</taxon>
    </lineage>
</organism>
<reference evidence="2" key="3">
    <citation type="submission" date="2025-09" db="UniProtKB">
        <authorList>
            <consortium name="Ensembl"/>
        </authorList>
    </citation>
    <scope>IDENTIFICATION</scope>
</reference>
<dbReference type="GO" id="GO:0005739">
    <property type="term" value="C:mitochondrion"/>
    <property type="evidence" value="ECO:0007669"/>
    <property type="project" value="TreeGrafter"/>
</dbReference>
<dbReference type="GeneTree" id="ENSGT00390000002743"/>
<dbReference type="InterPro" id="IPR052618">
    <property type="entry name" value="ComplexI_NDUFA12"/>
</dbReference>
<dbReference type="AlphaFoldDB" id="A0AAX7SXF1"/>
<evidence type="ECO:0000313" key="3">
    <source>
        <dbReference type="Proteomes" id="UP000265100"/>
    </source>
</evidence>
<dbReference type="PANTHER" id="PTHR32470:SF2">
    <property type="entry name" value="NADH DEHYDROGENASE [UBIQUINONE] 1 ALPHA SUBCOMPLEX ASSEMBLY FACTOR 2"/>
    <property type="match status" value="1"/>
</dbReference>
<dbReference type="CTD" id="91942"/>
<feature type="compositionally biased region" description="Polar residues" evidence="1">
    <location>
        <begin position="199"/>
        <end position="209"/>
    </location>
</feature>
<dbReference type="GeneID" id="113033789"/>
<accession>A0AAX7SXF1</accession>
<name>A0AAX7SXF1_ASTCA</name>
<dbReference type="PANTHER" id="PTHR32470">
    <property type="entry name" value="ADH DEHYDROGENASE [UBIQUINONE] 1 ALPHA SUBCOMPLEX ASSEMBLY FACTOR 2"/>
    <property type="match status" value="1"/>
</dbReference>
<keyword evidence="3" id="KW-1185">Reference proteome</keyword>
<dbReference type="Proteomes" id="UP000265100">
    <property type="component" value="Chromosome 12"/>
</dbReference>
<reference evidence="2" key="1">
    <citation type="submission" date="2018-05" db="EMBL/GenBank/DDBJ databases">
        <authorList>
            <person name="Datahose"/>
        </authorList>
    </citation>
    <scope>NUCLEOTIDE SEQUENCE</scope>
</reference>
<feature type="region of interest" description="Disordered" evidence="1">
    <location>
        <begin position="190"/>
        <end position="219"/>
    </location>
</feature>
<evidence type="ECO:0000256" key="1">
    <source>
        <dbReference type="SAM" id="MobiDB-lite"/>
    </source>
</evidence>
<protein>
    <submittedName>
        <fullName evidence="2">NADH:ubiquinone oxidoreductase complex assembly factor 2</fullName>
    </submittedName>
</protein>
<reference evidence="2" key="2">
    <citation type="submission" date="2025-08" db="UniProtKB">
        <authorList>
            <consortium name="Ensembl"/>
        </authorList>
    </citation>
    <scope>IDENTIFICATION</scope>
</reference>
<dbReference type="GO" id="GO:0032981">
    <property type="term" value="P:mitochondrial respiratory chain complex I assembly"/>
    <property type="evidence" value="ECO:0007669"/>
    <property type="project" value="TreeGrafter"/>
</dbReference>
<dbReference type="RefSeq" id="XP_026043677.1">
    <property type="nucleotide sequence ID" value="XM_026187892.1"/>
</dbReference>
<sequence length="219" mass="24759">MFHFIAVQEQRLPTEGDSPYQTDTPPPNTYVMGGSVVFHKYMYILYLLFKCGDKGCGGRAAKSNKTRGQPCWSVMESKGGGCNPVKSDGDRERQRRIVRAKRIVEAANAKEYEYMEGSIPMEWDAWIRGRRKEPPSIEELLKNESNREQIKTKAKEVEEKDRALLAKEYKEGLVATPARTVAKGHAAATSFDKQEFNEEPTSTANTFQPGSWMPTSKKD</sequence>
<proteinExistence type="predicted"/>